<keyword evidence="2" id="KW-1185">Reference proteome</keyword>
<dbReference type="InterPro" id="IPR010064">
    <property type="entry name" value="HK97-gp10_tail"/>
</dbReference>
<protein>
    <recommendedName>
        <fullName evidence="3">HK97 gp10 family phage protein</fullName>
    </recommendedName>
</protein>
<name>A0A3A5KEL9_9HYPH</name>
<sequence>MAVRGSREASAAMRELSRQIAVPLGATSRFALQPTLRAAKANVRALPLKESTGTLAASLVIKQKPRTSKVNPTFQVGPNAAVQRATQYGSRRPVRYAHLIEFGTAPHYQPERGAVHPGTRPMPFLTPAYFATREDVVKRFGQKIGPEMEKRAAKLAKKAGKT</sequence>
<evidence type="ECO:0008006" key="3">
    <source>
        <dbReference type="Google" id="ProtNLM"/>
    </source>
</evidence>
<dbReference type="AlphaFoldDB" id="A0A3A5KEL9"/>
<comment type="caution">
    <text evidence="1">The sequence shown here is derived from an EMBL/GenBank/DDBJ whole genome shotgun (WGS) entry which is preliminary data.</text>
</comment>
<organism evidence="1 2">
    <name type="scientific">Mesorhizobium waimense</name>
    <dbReference type="NCBI Taxonomy" id="1300307"/>
    <lineage>
        <taxon>Bacteria</taxon>
        <taxon>Pseudomonadati</taxon>
        <taxon>Pseudomonadota</taxon>
        <taxon>Alphaproteobacteria</taxon>
        <taxon>Hyphomicrobiales</taxon>
        <taxon>Phyllobacteriaceae</taxon>
        <taxon>Mesorhizobium</taxon>
    </lineage>
</organism>
<dbReference type="Pfam" id="PF04883">
    <property type="entry name" value="HK97-gp10_like"/>
    <property type="match status" value="1"/>
</dbReference>
<gene>
    <name evidence="1" type="ORF">D3227_25695</name>
</gene>
<proteinExistence type="predicted"/>
<evidence type="ECO:0000313" key="1">
    <source>
        <dbReference type="EMBL" id="RJT32796.1"/>
    </source>
</evidence>
<dbReference type="Proteomes" id="UP000272706">
    <property type="component" value="Unassembled WGS sequence"/>
</dbReference>
<accession>A0A3A5KEL9</accession>
<dbReference type="EMBL" id="QZWZ01000024">
    <property type="protein sequence ID" value="RJT32796.1"/>
    <property type="molecule type" value="Genomic_DNA"/>
</dbReference>
<reference evidence="1 2" key="1">
    <citation type="submission" date="2018-09" db="EMBL/GenBank/DDBJ databases">
        <title>Mesorhizobium carmichaelinearum sp. nov. isolated from Carmichaelinea spp. root nodules in New Zealand.</title>
        <authorList>
            <person name="De Meyer S.E."/>
        </authorList>
    </citation>
    <scope>NUCLEOTIDE SEQUENCE [LARGE SCALE GENOMIC DNA]</scope>
    <source>
        <strain evidence="1 2">ICMP19557</strain>
    </source>
</reference>
<evidence type="ECO:0000313" key="2">
    <source>
        <dbReference type="Proteomes" id="UP000272706"/>
    </source>
</evidence>